<evidence type="ECO:0000313" key="2">
    <source>
        <dbReference type="Proteomes" id="UP000184066"/>
    </source>
</evidence>
<dbReference type="Proteomes" id="UP000184066">
    <property type="component" value="Unassembled WGS sequence"/>
</dbReference>
<accession>A0A1M7ST19</accession>
<dbReference type="Gene3D" id="3.30.70.1290">
    <property type="entry name" value="Transposase IS200-like"/>
    <property type="match status" value="1"/>
</dbReference>
<organism evidence="1 2">
    <name type="scientific">Oceanicella actignis</name>
    <dbReference type="NCBI Taxonomy" id="1189325"/>
    <lineage>
        <taxon>Bacteria</taxon>
        <taxon>Pseudomonadati</taxon>
        <taxon>Pseudomonadota</taxon>
        <taxon>Alphaproteobacteria</taxon>
        <taxon>Rhodobacterales</taxon>
        <taxon>Paracoccaceae</taxon>
        <taxon>Oceanicella</taxon>
    </lineage>
</organism>
<sequence length="161" mass="17817">MSTPFAICPDPAPLPAHAACTLRLLDRRSDLLVREVAALRAACAAVKRRRPFQILGAVVLPAELRLVIRAPDHDLQARLSAIKAGFMRALPPEEKRRSILLRRKDVGVWMRGAVIRPLADGRALREEIEACWRAPVRAGLAADPSQWPFSSYRRDASARAA</sequence>
<dbReference type="GO" id="GO:0004803">
    <property type="term" value="F:transposase activity"/>
    <property type="evidence" value="ECO:0007669"/>
    <property type="project" value="InterPro"/>
</dbReference>
<gene>
    <name evidence="1" type="ORF">SAMN05216200_103182</name>
</gene>
<reference evidence="1 2" key="1">
    <citation type="submission" date="2016-12" db="EMBL/GenBank/DDBJ databases">
        <authorList>
            <person name="Song W.-J."/>
            <person name="Kurnit D.M."/>
        </authorList>
    </citation>
    <scope>NUCLEOTIDE SEQUENCE [LARGE SCALE GENOMIC DNA]</scope>
    <source>
        <strain evidence="1 2">CGMCC 1.10808</strain>
    </source>
</reference>
<dbReference type="AlphaFoldDB" id="A0A1M7ST19"/>
<dbReference type="InterPro" id="IPR036515">
    <property type="entry name" value="Transposase_17_sf"/>
</dbReference>
<dbReference type="EMBL" id="FRDL01000003">
    <property type="protein sequence ID" value="SHN61558.1"/>
    <property type="molecule type" value="Genomic_DNA"/>
</dbReference>
<dbReference type="RefSeq" id="WP_072746762.1">
    <property type="nucleotide sequence ID" value="NZ_FOHL01000001.1"/>
</dbReference>
<proteinExistence type="predicted"/>
<dbReference type="STRING" id="1189325.SAMN04488119_101181"/>
<keyword evidence="2" id="KW-1185">Reference proteome</keyword>
<evidence type="ECO:0000313" key="1">
    <source>
        <dbReference type="EMBL" id="SHN61558.1"/>
    </source>
</evidence>
<dbReference type="GO" id="GO:0006313">
    <property type="term" value="P:DNA transposition"/>
    <property type="evidence" value="ECO:0007669"/>
    <property type="project" value="InterPro"/>
</dbReference>
<protein>
    <submittedName>
        <fullName evidence="1">Putative transposase</fullName>
    </submittedName>
</protein>
<dbReference type="OrthoDB" id="9794403at2"/>
<dbReference type="GO" id="GO:0003677">
    <property type="term" value="F:DNA binding"/>
    <property type="evidence" value="ECO:0007669"/>
    <property type="project" value="InterPro"/>
</dbReference>
<name>A0A1M7ST19_9RHOB</name>